<gene>
    <name evidence="4" type="primary">aroD</name>
    <name evidence="5" type="ORF">EIK79_08135</name>
</gene>
<comment type="caution">
    <text evidence="5">The sequence shown here is derived from an EMBL/GenBank/DDBJ whole genome shotgun (WGS) entry which is preliminary data.</text>
</comment>
<feature type="binding site" evidence="4">
    <location>
        <position position="55"/>
    </location>
    <ligand>
        <name>3-dehydroquinate</name>
        <dbReference type="ChEBI" id="CHEBI:32364"/>
    </ligand>
</feature>
<comment type="pathway">
    <text evidence="4">Metabolic intermediate biosynthesis; chorismate biosynthesis; chorismate from D-erythrose 4-phosphate and phosphoenolpyruvate: step 3/7.</text>
</comment>
<feature type="active site" description="Schiff-base intermediate with substrate" evidence="4">
    <location>
        <position position="142"/>
    </location>
</feature>
<evidence type="ECO:0000313" key="5">
    <source>
        <dbReference type="EMBL" id="RRJ31188.1"/>
    </source>
</evidence>
<dbReference type="SUPFAM" id="SSF51569">
    <property type="entry name" value="Aldolase"/>
    <property type="match status" value="1"/>
</dbReference>
<keyword evidence="3 4" id="KW-0704">Schiff base</keyword>
<sequence>MDFDSFVLAAATDDLYRSVGREHADAVEFRLDLADEPLEQLSGYDGVLPIIATNRVEWEGGAASDAPNRLDVLRTAVEHPRVEAIDVELSTIAAGDGLAVIEDARERDVSVIVSIHDFEETPSGPEMQRLLSRASEYGDVGKLAVTASTLDDVLRLLAVTRARTQAGQRVATVAMGAVGRHSRAVAPLYGSRIGYAPVDLDHAIAPGQYDLETLGCLIEQLDAE</sequence>
<dbReference type="RefSeq" id="WP_124954624.1">
    <property type="nucleotide sequence ID" value="NZ_RRCH01000016.1"/>
</dbReference>
<comment type="catalytic activity">
    <reaction evidence="1 4">
        <text>3-dehydroquinate = 3-dehydroshikimate + H2O</text>
        <dbReference type="Rhea" id="RHEA:21096"/>
        <dbReference type="ChEBI" id="CHEBI:15377"/>
        <dbReference type="ChEBI" id="CHEBI:16630"/>
        <dbReference type="ChEBI" id="CHEBI:32364"/>
        <dbReference type="EC" id="4.2.1.10"/>
    </reaction>
</comment>
<organism evidence="5 6">
    <name type="scientific">Halocatena pleomorpha</name>
    <dbReference type="NCBI Taxonomy" id="1785090"/>
    <lineage>
        <taxon>Archaea</taxon>
        <taxon>Methanobacteriati</taxon>
        <taxon>Methanobacteriota</taxon>
        <taxon>Stenosarchaea group</taxon>
        <taxon>Halobacteria</taxon>
        <taxon>Halobacteriales</taxon>
        <taxon>Natronomonadaceae</taxon>
        <taxon>Halocatena</taxon>
    </lineage>
</organism>
<dbReference type="UniPathway" id="UPA00053">
    <property type="reaction ID" value="UER00086"/>
</dbReference>
<dbReference type="Pfam" id="PF01487">
    <property type="entry name" value="DHquinase_I"/>
    <property type="match status" value="1"/>
</dbReference>
<keyword evidence="2 4" id="KW-0456">Lyase</keyword>
<dbReference type="GO" id="GO:0008652">
    <property type="term" value="P:amino acid biosynthetic process"/>
    <property type="evidence" value="ECO:0007669"/>
    <property type="project" value="UniProtKB-KW"/>
</dbReference>
<dbReference type="Proteomes" id="UP000282322">
    <property type="component" value="Unassembled WGS sequence"/>
</dbReference>
<dbReference type="GO" id="GO:0046279">
    <property type="term" value="P:3,4-dihydroxybenzoate biosynthetic process"/>
    <property type="evidence" value="ECO:0007669"/>
    <property type="project" value="TreeGrafter"/>
</dbReference>
<dbReference type="InterPro" id="IPR050146">
    <property type="entry name" value="Type-I_3-dehydroquinase"/>
</dbReference>
<comment type="subunit">
    <text evidence="4">Homodimer.</text>
</comment>
<reference evidence="5 6" key="1">
    <citation type="submission" date="2018-11" db="EMBL/GenBank/DDBJ databases">
        <title>Taxonoimc description of Halomarina strain SPP-AMP-1.</title>
        <authorList>
            <person name="Pal Y."/>
            <person name="Srinivasana K."/>
            <person name="Verma A."/>
            <person name="Kumar P."/>
        </authorList>
    </citation>
    <scope>NUCLEOTIDE SEQUENCE [LARGE SCALE GENOMIC DNA]</scope>
    <source>
        <strain evidence="5 6">SPP-AMP-1</strain>
    </source>
</reference>
<dbReference type="EMBL" id="RRCH01000016">
    <property type="protein sequence ID" value="RRJ31188.1"/>
    <property type="molecule type" value="Genomic_DNA"/>
</dbReference>
<feature type="binding site" evidence="4">
    <location>
        <begin position="28"/>
        <end position="30"/>
    </location>
    <ligand>
        <name>3-dehydroquinate</name>
        <dbReference type="ChEBI" id="CHEBI:32364"/>
    </ligand>
</feature>
<feature type="binding site" evidence="4">
    <location>
        <position position="208"/>
    </location>
    <ligand>
        <name>3-dehydroquinate</name>
        <dbReference type="ChEBI" id="CHEBI:32364"/>
    </ligand>
</feature>
<comment type="similarity">
    <text evidence="4">Belongs to the type-I 3-dehydroquinase family.</text>
</comment>
<dbReference type="HAMAP" id="MF_00214">
    <property type="entry name" value="AroD"/>
    <property type="match status" value="1"/>
</dbReference>
<dbReference type="GO" id="GO:0009073">
    <property type="term" value="P:aromatic amino acid family biosynthetic process"/>
    <property type="evidence" value="ECO:0007669"/>
    <property type="project" value="UniProtKB-KW"/>
</dbReference>
<accession>A0A3P3RE07</accession>
<evidence type="ECO:0000256" key="1">
    <source>
        <dbReference type="ARBA" id="ARBA00001864"/>
    </source>
</evidence>
<dbReference type="InterPro" id="IPR013785">
    <property type="entry name" value="Aldolase_TIM"/>
</dbReference>
<comment type="caution">
    <text evidence="4">Lacks conserved residue(s) required for the propagation of feature annotation.</text>
</comment>
<dbReference type="GO" id="GO:0009423">
    <property type="term" value="P:chorismate biosynthetic process"/>
    <property type="evidence" value="ECO:0007669"/>
    <property type="project" value="UniProtKB-UniRule"/>
</dbReference>
<protein>
    <recommendedName>
        <fullName evidence="4">3-dehydroquinate dehydratase</fullName>
        <shortName evidence="4">3-dehydroquinase</shortName>
        <ecNumber evidence="4">4.2.1.10</ecNumber>
    </recommendedName>
    <alternativeName>
        <fullName evidence="4">Type I DHQase</fullName>
    </alternativeName>
    <alternativeName>
        <fullName evidence="4">Type I dehydroquinase</fullName>
        <shortName evidence="4">DHQ1</shortName>
    </alternativeName>
</protein>
<dbReference type="AlphaFoldDB" id="A0A3P3RE07"/>
<dbReference type="EC" id="4.2.1.10" evidence="4"/>
<feature type="binding site" evidence="4">
    <location>
        <position position="183"/>
    </location>
    <ligand>
        <name>3-dehydroquinate</name>
        <dbReference type="ChEBI" id="CHEBI:32364"/>
    </ligand>
</feature>
<comment type="function">
    <text evidence="4">Involved in the third step of the chorismate pathway, which leads to the biosynthesis of aromatic amino acids. Catalyzes the cis-dehydration of 3-dehydroquinate (DHQ) and introduces the first double bond of the aromatic ring to yield 3-dehydroshikimate.</text>
</comment>
<evidence type="ECO:0000256" key="3">
    <source>
        <dbReference type="ARBA" id="ARBA00023270"/>
    </source>
</evidence>
<dbReference type="OrthoDB" id="34329at2157"/>
<feature type="active site" description="Proton donor/acceptor" evidence="4">
    <location>
        <position position="116"/>
    </location>
</feature>
<keyword evidence="6" id="KW-1185">Reference proteome</keyword>
<dbReference type="InterPro" id="IPR001381">
    <property type="entry name" value="DHquinase_I"/>
</dbReference>
<proteinExistence type="inferred from homology"/>
<keyword evidence="4" id="KW-0057">Aromatic amino acid biosynthesis</keyword>
<evidence type="ECO:0000256" key="4">
    <source>
        <dbReference type="HAMAP-Rule" id="MF_00214"/>
    </source>
</evidence>
<dbReference type="CDD" id="cd00502">
    <property type="entry name" value="DHQase_I"/>
    <property type="match status" value="1"/>
</dbReference>
<dbReference type="PANTHER" id="PTHR43699">
    <property type="entry name" value="3-DEHYDROQUINATE DEHYDRATASE"/>
    <property type="match status" value="1"/>
</dbReference>
<evidence type="ECO:0000313" key="6">
    <source>
        <dbReference type="Proteomes" id="UP000282322"/>
    </source>
</evidence>
<evidence type="ECO:0000256" key="2">
    <source>
        <dbReference type="ARBA" id="ARBA00023239"/>
    </source>
</evidence>
<name>A0A3P3RE07_9EURY</name>
<dbReference type="Gene3D" id="3.20.20.70">
    <property type="entry name" value="Aldolase class I"/>
    <property type="match status" value="1"/>
</dbReference>
<keyword evidence="4" id="KW-0028">Amino-acid biosynthesis</keyword>
<dbReference type="PANTHER" id="PTHR43699:SF1">
    <property type="entry name" value="3-DEHYDROQUINATE DEHYDRATASE"/>
    <property type="match status" value="1"/>
</dbReference>
<dbReference type="GO" id="GO:0003855">
    <property type="term" value="F:3-dehydroquinate dehydratase activity"/>
    <property type="evidence" value="ECO:0007669"/>
    <property type="project" value="UniProtKB-UniRule"/>
</dbReference>